<sequence length="204" mass="22131">MQKLLGTRSGGLEAAGGSRPADMSWHRDVFSFEHAFLHASFGHANPAQFRAPLSHATLGDACVQFRTRPPHASSGNANPAQFRAPLSRASFANANHAQFRAPLARQSRRCMRSVSNAPPARQFRQREPRPVSGPRLASQLWQGELRPALGTLVAGQFWLCVRSASNASRRTPASATRTLSSFGHPCPIGHPSSFDTLKFALLSP</sequence>
<comment type="caution">
    <text evidence="2">The sequence shown here is derived from an EMBL/GenBank/DDBJ whole genome shotgun (WGS) entry which is preliminary data.</text>
</comment>
<accession>A0A9P3PYH5</accession>
<proteinExistence type="predicted"/>
<dbReference type="Proteomes" id="UP001063166">
    <property type="component" value="Unassembled WGS sequence"/>
</dbReference>
<keyword evidence="3" id="KW-1185">Reference proteome</keyword>
<evidence type="ECO:0000256" key="1">
    <source>
        <dbReference type="SAM" id="MobiDB-lite"/>
    </source>
</evidence>
<reference evidence="2" key="1">
    <citation type="submission" date="2022-07" db="EMBL/GenBank/DDBJ databases">
        <title>The genome of Lyophyllum shimeji provides insight into the initial evolution of ectomycorrhizal fungal genome.</title>
        <authorList>
            <person name="Kobayashi Y."/>
            <person name="Shibata T."/>
            <person name="Hirakawa H."/>
            <person name="Shigenobu S."/>
            <person name="Nishiyama T."/>
            <person name="Yamada A."/>
            <person name="Hasebe M."/>
            <person name="Kawaguchi M."/>
        </authorList>
    </citation>
    <scope>NUCLEOTIDE SEQUENCE</scope>
    <source>
        <strain evidence="2">AT787</strain>
    </source>
</reference>
<organism evidence="2 3">
    <name type="scientific">Lyophyllum shimeji</name>
    <name type="common">Hon-shimeji</name>
    <name type="synonym">Tricholoma shimeji</name>
    <dbReference type="NCBI Taxonomy" id="47721"/>
    <lineage>
        <taxon>Eukaryota</taxon>
        <taxon>Fungi</taxon>
        <taxon>Dikarya</taxon>
        <taxon>Basidiomycota</taxon>
        <taxon>Agaricomycotina</taxon>
        <taxon>Agaricomycetes</taxon>
        <taxon>Agaricomycetidae</taxon>
        <taxon>Agaricales</taxon>
        <taxon>Tricholomatineae</taxon>
        <taxon>Lyophyllaceae</taxon>
        <taxon>Lyophyllum</taxon>
    </lineage>
</organism>
<protein>
    <submittedName>
        <fullName evidence="2">Uncharacterized protein</fullName>
    </submittedName>
</protein>
<name>A0A9P3PYH5_LYOSH</name>
<evidence type="ECO:0000313" key="3">
    <source>
        <dbReference type="Proteomes" id="UP001063166"/>
    </source>
</evidence>
<evidence type="ECO:0000313" key="2">
    <source>
        <dbReference type="EMBL" id="GLB45397.1"/>
    </source>
</evidence>
<dbReference type="EMBL" id="BRPK01000022">
    <property type="protein sequence ID" value="GLB45397.1"/>
    <property type="molecule type" value="Genomic_DNA"/>
</dbReference>
<feature type="region of interest" description="Disordered" evidence="1">
    <location>
        <begin position="114"/>
        <end position="134"/>
    </location>
</feature>
<dbReference type="AlphaFoldDB" id="A0A9P3PYH5"/>
<gene>
    <name evidence="2" type="ORF">LshimejAT787_2200600</name>
</gene>